<evidence type="ECO:0000313" key="1">
    <source>
        <dbReference type="Proteomes" id="UP000095286"/>
    </source>
</evidence>
<dbReference type="WBParaSite" id="RSKR_0000811700.1">
    <property type="protein sequence ID" value="RSKR_0000811700.1"/>
    <property type="gene ID" value="RSKR_0000811700"/>
</dbReference>
<accession>A0AC35U7P0</accession>
<name>A0AC35U7P0_9BILA</name>
<dbReference type="Proteomes" id="UP000095286">
    <property type="component" value="Unplaced"/>
</dbReference>
<proteinExistence type="predicted"/>
<organism evidence="1 2">
    <name type="scientific">Rhabditophanes sp. KR3021</name>
    <dbReference type="NCBI Taxonomy" id="114890"/>
    <lineage>
        <taxon>Eukaryota</taxon>
        <taxon>Metazoa</taxon>
        <taxon>Ecdysozoa</taxon>
        <taxon>Nematoda</taxon>
        <taxon>Chromadorea</taxon>
        <taxon>Rhabditida</taxon>
        <taxon>Tylenchina</taxon>
        <taxon>Panagrolaimomorpha</taxon>
        <taxon>Strongyloidoidea</taxon>
        <taxon>Alloionematidae</taxon>
        <taxon>Rhabditophanes</taxon>
    </lineage>
</organism>
<evidence type="ECO:0000313" key="2">
    <source>
        <dbReference type="WBParaSite" id="RSKR_0000811700.1"/>
    </source>
</evidence>
<sequence>MDGHGAEIQGLEEEIKALAAVGGINEESKKKNWKKTKAELIPFSSVDDVATNLNKLSTLMIHHQNLYGGKGKSGFTDFQITNDGCKDINQIPCRGNVTFSGFTSEEEIENIGFAPKQKINLYIKTRKTEETPATVCVVRGKIVCSATVESNENFIKMSFDISLNLAATSPQLSLNLLRELVSSTRNISVSLVNLKPQRPPTMKETEELMNNVEKGKLGDFVKRLIIKDCNYLPLPTFKKFPKHVFKSQNICLSEEQIAACQSGLQDIPLSYIQSPPGSGKTILISTIVSSEPNKGYLVIVENNKAVDAVLNAIEKYGSLEIRPLRVYSFNYFLSLDTFSPHSEQTLRMGLIEKYGNRLLSSELKTLTEYYISIDYYETLKKSSRKYQYIKRMYKDSKKMAKRENIVNKILFKYYRPNVILVTANYAKRYIIQKYPFYSVDKVIADEASQMSIASFLEINGTFPEANYLIVGDCNQLAPFKPNHIDDPIVESKLTFSVLNEIMASKFIEGITLDTSYRMHPKICEMISKVFYEDKLQCGITVQDRNLFYNKFPSLHRKSPMAFLALSESHCQRIVNDTFINTTEANIILNLLRAFQEHGISENDIAIVSMYKGQRDYIADHMISQYKVAVHTIDSFQGSEKEIIIVATSKVEGNKEICDNFVGVSSRVNVALSRARNALIIVGNQEFLSLSDIWTKIIGIINESEMVFKAQDYLSAIKPSVPGQFYVDIPKKTPVKKPNTNTRKQKKNILTIEFPIVQNVFPPIHDVQDVFPPVHDVQDVFPPVHDVQDVSQTDTYYIPNVPESNSPDTLSGSFEVLSYSDSNEFVELDYFEQSTSTSSN</sequence>
<reference evidence="2" key="1">
    <citation type="submission" date="2016-11" db="UniProtKB">
        <authorList>
            <consortium name="WormBaseParasite"/>
        </authorList>
    </citation>
    <scope>IDENTIFICATION</scope>
    <source>
        <strain evidence="2">KR3021</strain>
    </source>
</reference>
<protein>
    <submittedName>
        <fullName evidence="2">Regulator of nonsense transcripts 1</fullName>
    </submittedName>
</protein>